<name>D1BDF7_SANKS</name>
<evidence type="ECO:0000313" key="11">
    <source>
        <dbReference type="Proteomes" id="UP000000322"/>
    </source>
</evidence>
<feature type="transmembrane region" description="Helical" evidence="8">
    <location>
        <begin position="313"/>
        <end position="335"/>
    </location>
</feature>
<protein>
    <submittedName>
        <fullName evidence="10">Predicted RND superfamily drug exporter</fullName>
    </submittedName>
</protein>
<feature type="transmembrane region" description="Helical" evidence="8">
    <location>
        <begin position="190"/>
        <end position="223"/>
    </location>
</feature>
<feature type="region of interest" description="Disordered" evidence="7">
    <location>
        <begin position="727"/>
        <end position="748"/>
    </location>
</feature>
<proteinExistence type="inferred from homology"/>
<comment type="subcellular location">
    <subcellularLocation>
        <location evidence="1">Cell membrane</location>
        <topology evidence="1">Multi-pass membrane protein</topology>
    </subcellularLocation>
</comment>
<dbReference type="HOGENOM" id="CLU_005108_5_1_11"/>
<dbReference type="InterPro" id="IPR000731">
    <property type="entry name" value="SSD"/>
</dbReference>
<dbReference type="Gene3D" id="1.20.1640.10">
    <property type="entry name" value="Multidrug efflux transporter AcrB transmembrane domain"/>
    <property type="match status" value="2"/>
</dbReference>
<dbReference type="InterPro" id="IPR004869">
    <property type="entry name" value="MMPL_dom"/>
</dbReference>
<dbReference type="RefSeq" id="WP_012866088.1">
    <property type="nucleotide sequence ID" value="NC_013521.1"/>
</dbReference>
<gene>
    <name evidence="10" type="ordered locus">Sked_10730</name>
</gene>
<feature type="domain" description="SSD" evidence="9">
    <location>
        <begin position="203"/>
        <end position="334"/>
    </location>
</feature>
<keyword evidence="11" id="KW-1185">Reference proteome</keyword>
<evidence type="ECO:0000256" key="4">
    <source>
        <dbReference type="ARBA" id="ARBA00022692"/>
    </source>
</evidence>
<keyword evidence="4 8" id="KW-0812">Transmembrane</keyword>
<evidence type="ECO:0000256" key="2">
    <source>
        <dbReference type="ARBA" id="ARBA00010157"/>
    </source>
</evidence>
<feature type="transmembrane region" description="Helical" evidence="8">
    <location>
        <begin position="591"/>
        <end position="616"/>
    </location>
</feature>
<dbReference type="STRING" id="446469.Sked_10730"/>
<evidence type="ECO:0000256" key="7">
    <source>
        <dbReference type="SAM" id="MobiDB-lite"/>
    </source>
</evidence>
<accession>D1BDF7</accession>
<evidence type="ECO:0000256" key="5">
    <source>
        <dbReference type="ARBA" id="ARBA00022989"/>
    </source>
</evidence>
<feature type="transmembrane region" description="Helical" evidence="8">
    <location>
        <begin position="681"/>
        <end position="704"/>
    </location>
</feature>
<dbReference type="AlphaFoldDB" id="D1BDF7"/>
<evidence type="ECO:0000259" key="9">
    <source>
        <dbReference type="PROSITE" id="PS50156"/>
    </source>
</evidence>
<dbReference type="SUPFAM" id="SSF82866">
    <property type="entry name" value="Multidrug efflux transporter AcrB transmembrane domain"/>
    <property type="match status" value="2"/>
</dbReference>
<dbReference type="PANTHER" id="PTHR33406:SF11">
    <property type="entry name" value="MEMBRANE PROTEIN SCO6666-RELATED"/>
    <property type="match status" value="1"/>
</dbReference>
<dbReference type="PROSITE" id="PS50156">
    <property type="entry name" value="SSD"/>
    <property type="match status" value="1"/>
</dbReference>
<keyword evidence="5 8" id="KW-1133">Transmembrane helix</keyword>
<feature type="transmembrane region" description="Helical" evidence="8">
    <location>
        <begin position="382"/>
        <end position="404"/>
    </location>
</feature>
<dbReference type="KEGG" id="ske:Sked_10730"/>
<evidence type="ECO:0000313" key="10">
    <source>
        <dbReference type="EMBL" id="ACZ21019.1"/>
    </source>
</evidence>
<evidence type="ECO:0000256" key="8">
    <source>
        <dbReference type="SAM" id="Phobius"/>
    </source>
</evidence>
<dbReference type="EMBL" id="CP001819">
    <property type="protein sequence ID" value="ACZ21019.1"/>
    <property type="molecule type" value="Genomic_DNA"/>
</dbReference>
<feature type="transmembrane region" description="Helical" evidence="8">
    <location>
        <begin position="565"/>
        <end position="584"/>
    </location>
</feature>
<dbReference type="PANTHER" id="PTHR33406">
    <property type="entry name" value="MEMBRANE PROTEIN MJ1562-RELATED"/>
    <property type="match status" value="1"/>
</dbReference>
<dbReference type="OrthoDB" id="7051771at2"/>
<dbReference type="eggNOG" id="COG2409">
    <property type="taxonomic scope" value="Bacteria"/>
</dbReference>
<keyword evidence="3" id="KW-1003">Cell membrane</keyword>
<dbReference type="Pfam" id="PF03176">
    <property type="entry name" value="MMPL"/>
    <property type="match status" value="2"/>
</dbReference>
<dbReference type="InterPro" id="IPR050545">
    <property type="entry name" value="Mycobact_MmpL"/>
</dbReference>
<comment type="similarity">
    <text evidence="2">Belongs to the resistance-nodulation-cell division (RND) (TC 2.A.6) family. MmpL subfamily.</text>
</comment>
<organism evidence="10 11">
    <name type="scientific">Sanguibacter keddieii (strain ATCC 51767 / DSM 10542 / NCFB 3025 / ST-74)</name>
    <dbReference type="NCBI Taxonomy" id="446469"/>
    <lineage>
        <taxon>Bacteria</taxon>
        <taxon>Bacillati</taxon>
        <taxon>Actinomycetota</taxon>
        <taxon>Actinomycetes</taxon>
        <taxon>Micrococcales</taxon>
        <taxon>Sanguibacteraceae</taxon>
        <taxon>Sanguibacter</taxon>
    </lineage>
</organism>
<feature type="transmembrane region" description="Helical" evidence="8">
    <location>
        <begin position="652"/>
        <end position="674"/>
    </location>
</feature>
<evidence type="ECO:0000256" key="6">
    <source>
        <dbReference type="ARBA" id="ARBA00023136"/>
    </source>
</evidence>
<evidence type="ECO:0000256" key="3">
    <source>
        <dbReference type="ARBA" id="ARBA00022475"/>
    </source>
</evidence>
<sequence>MFSALGSFVYRRRGLVLLLAGLLTVIAAVLGPAVTESVKSGGFADPGSQSAAADALLEETFGRSAADVVVVYGSDAVTTDDPLFEQTVTSALAALPAGTAVSTLTPWTDGLPVDVAASLLGSDGRSALAVITLSGATEEDRQAQVDGVEELVEAPAGWSTDVGGSVVVLAEMQHLSESDIVRAEVLAMPVLVLLLLVIFGGLVAALLPVTIGVVAILGALGLLRALTTVTDVSSFAVNVTTILGLGLAIDYSLFMVSRFREELARTGDVERAVRTTVSTAGRTVVFSGVTVLIAFAGLLFFPQMFLRSMGVGGMVVVLLDMLLAVTLLPALLAVLGRRVDAGRLPRGITSRLAALRGAGRRGGNRRSGASGWARVASVVLRFPGAVVAASVGLLLLLALPLLGLQVADGDARELPAASGPRLATERVAELFPGQSGTVVEVAVRGAEGAGALGADVAGGYLADVAALDGVLGAEVVAQSGDVTHVSVVTDLLTDSPEARTLVEEVRGLEAPAGTEVLVGGAAATSADSIRAIVTTAPWTALFVAGVTLVLLFLALGSVVAPVKAVVLNVLSLAATFGVLTWAFVDGHLAGLAGFTAAGAVAPGNLVLVAVVAFGLAMDYELFLLSRIREAHLAGAGTREAITTGLVRSGSTITSAALLLVVVLAAMATSGVTFLKVVGLGLAFAVALDATVVRALLVPATLALLGRATWWLPAPLQRFHDRFGVSEGEGDGAVDERAATSDGRSVPGTVHLAAPDLRVGSDR</sequence>
<dbReference type="GO" id="GO:0005886">
    <property type="term" value="C:plasma membrane"/>
    <property type="evidence" value="ECO:0007669"/>
    <property type="project" value="UniProtKB-SubCell"/>
</dbReference>
<dbReference type="Proteomes" id="UP000000322">
    <property type="component" value="Chromosome"/>
</dbReference>
<reference evidence="10 11" key="1">
    <citation type="journal article" date="2009" name="Stand. Genomic Sci.">
        <title>Complete genome sequence of Sanguibacter keddieii type strain (ST-74).</title>
        <authorList>
            <person name="Ivanova N."/>
            <person name="Sikorski J."/>
            <person name="Sims D."/>
            <person name="Brettin T."/>
            <person name="Detter J.C."/>
            <person name="Han C."/>
            <person name="Lapidus A."/>
            <person name="Copeland A."/>
            <person name="Glavina Del Rio T."/>
            <person name="Nolan M."/>
            <person name="Chen F."/>
            <person name="Lucas S."/>
            <person name="Tice H."/>
            <person name="Cheng J.F."/>
            <person name="Bruce D."/>
            <person name="Goodwin L."/>
            <person name="Pitluck S."/>
            <person name="Pati A."/>
            <person name="Mavromatis K."/>
            <person name="Chen A."/>
            <person name="Palaniappan K."/>
            <person name="D'haeseleer P."/>
            <person name="Chain P."/>
            <person name="Bristow J."/>
            <person name="Eisen J.A."/>
            <person name="Markowitz V."/>
            <person name="Hugenholtz P."/>
            <person name="Goker M."/>
            <person name="Pukall R."/>
            <person name="Klenk H.P."/>
            <person name="Kyrpides N.C."/>
        </authorList>
    </citation>
    <scope>NUCLEOTIDE SEQUENCE [LARGE SCALE GENOMIC DNA]</scope>
    <source>
        <strain evidence="11">ATCC 51767 / DSM 10542 / NCFB 3025 / ST-74</strain>
    </source>
</reference>
<evidence type="ECO:0000256" key="1">
    <source>
        <dbReference type="ARBA" id="ARBA00004651"/>
    </source>
</evidence>
<keyword evidence="6 8" id="KW-0472">Membrane</keyword>
<feature type="transmembrane region" description="Helical" evidence="8">
    <location>
        <begin position="538"/>
        <end position="559"/>
    </location>
</feature>
<feature type="transmembrane region" description="Helical" evidence="8">
    <location>
        <begin position="235"/>
        <end position="259"/>
    </location>
</feature>
<feature type="transmembrane region" description="Helical" evidence="8">
    <location>
        <begin position="279"/>
        <end position="301"/>
    </location>
</feature>